<protein>
    <submittedName>
        <fullName evidence="1">Uncharacterized protein</fullName>
    </submittedName>
</protein>
<accession>A0A7C9LQY9</accession>
<proteinExistence type="predicted"/>
<reference evidence="1 2" key="1">
    <citation type="submission" date="2019-12" db="EMBL/GenBank/DDBJ databases">
        <title>Deinococcus sp. HMF7620 Genome sequencing and assembly.</title>
        <authorList>
            <person name="Kang H."/>
            <person name="Kim H."/>
            <person name="Joh K."/>
        </authorList>
    </citation>
    <scope>NUCLEOTIDE SEQUENCE [LARGE SCALE GENOMIC DNA]</scope>
    <source>
        <strain evidence="1 2">HMF7620</strain>
    </source>
</reference>
<dbReference type="Proteomes" id="UP000483286">
    <property type="component" value="Unassembled WGS sequence"/>
</dbReference>
<dbReference type="AlphaFoldDB" id="A0A7C9LQY9"/>
<name>A0A7C9LQY9_9DEIO</name>
<comment type="caution">
    <text evidence="1">The sequence shown here is derived from an EMBL/GenBank/DDBJ whole genome shotgun (WGS) entry which is preliminary data.</text>
</comment>
<dbReference type="RefSeq" id="WP_157461235.1">
    <property type="nucleotide sequence ID" value="NZ_WQLB01000038.1"/>
</dbReference>
<evidence type="ECO:0000313" key="1">
    <source>
        <dbReference type="EMBL" id="MVN88976.1"/>
    </source>
</evidence>
<dbReference type="EMBL" id="WQLB01000038">
    <property type="protein sequence ID" value="MVN88976.1"/>
    <property type="molecule type" value="Genomic_DNA"/>
</dbReference>
<keyword evidence="2" id="KW-1185">Reference proteome</keyword>
<evidence type="ECO:0000313" key="2">
    <source>
        <dbReference type="Proteomes" id="UP000483286"/>
    </source>
</evidence>
<organism evidence="1 2">
    <name type="scientific">Deinococcus arboris</name>
    <dbReference type="NCBI Taxonomy" id="2682977"/>
    <lineage>
        <taxon>Bacteria</taxon>
        <taxon>Thermotogati</taxon>
        <taxon>Deinococcota</taxon>
        <taxon>Deinococci</taxon>
        <taxon>Deinococcales</taxon>
        <taxon>Deinococcaceae</taxon>
        <taxon>Deinococcus</taxon>
    </lineage>
</organism>
<sequence length="118" mass="12839">MKLTPEQVVAGLRQLHPGIDLMSDVEVLADARGTVELRWHRDGPAPTEMALLAAAGVAQAQEAARRDLRECQALLDERAALLVRAQLTGNTVAEAEIKAEAQDLLTYMEELRNAPDPT</sequence>
<gene>
    <name evidence="1" type="ORF">GO986_19735</name>
</gene>